<dbReference type="HOGENOM" id="CLU_044063_4_3_5"/>
<evidence type="ECO:0000256" key="1">
    <source>
        <dbReference type="ARBA" id="ARBA00004871"/>
    </source>
</evidence>
<dbReference type="InterPro" id="IPR036291">
    <property type="entry name" value="NAD(P)-bd_dom_sf"/>
</dbReference>
<comment type="caution">
    <text evidence="6">The sequence shown here is derived from an EMBL/GenBank/DDBJ whole genome shotgun (WGS) entry which is preliminary data.</text>
</comment>
<evidence type="ECO:0000313" key="7">
    <source>
        <dbReference type="Proteomes" id="UP000000321"/>
    </source>
</evidence>
<keyword evidence="7" id="KW-1185">Reference proteome</keyword>
<dbReference type="InterPro" id="IPR041121">
    <property type="entry name" value="SDH_C"/>
</dbReference>
<protein>
    <submittedName>
        <fullName evidence="6">Putative shikimate/quinate 5-dehydrogenase</fullName>
    </submittedName>
</protein>
<evidence type="ECO:0000259" key="4">
    <source>
        <dbReference type="Pfam" id="PF08501"/>
    </source>
</evidence>
<dbReference type="InterPro" id="IPR046346">
    <property type="entry name" value="Aminoacid_DH-like_N_sf"/>
</dbReference>
<dbReference type="GO" id="GO:0050661">
    <property type="term" value="F:NADP binding"/>
    <property type="evidence" value="ECO:0007669"/>
    <property type="project" value="TreeGrafter"/>
</dbReference>
<dbReference type="GO" id="GO:0009073">
    <property type="term" value="P:aromatic amino acid family biosynthetic process"/>
    <property type="evidence" value="ECO:0007669"/>
    <property type="project" value="UniProtKB-KW"/>
</dbReference>
<dbReference type="Gene3D" id="3.40.50.720">
    <property type="entry name" value="NAD(P)-binding Rossmann-like Domain"/>
    <property type="match status" value="1"/>
</dbReference>
<dbReference type="AlphaFoldDB" id="Q1YHA5"/>
<feature type="domain" description="SDH C-terminal" evidence="5">
    <location>
        <begin position="267"/>
        <end position="297"/>
    </location>
</feature>
<feature type="domain" description="Shikimate dehydrogenase substrate binding N-terminal" evidence="4">
    <location>
        <begin position="31"/>
        <end position="115"/>
    </location>
</feature>
<dbReference type="GO" id="GO:0009423">
    <property type="term" value="P:chorismate biosynthetic process"/>
    <property type="evidence" value="ECO:0007669"/>
    <property type="project" value="TreeGrafter"/>
</dbReference>
<evidence type="ECO:0000313" key="6">
    <source>
        <dbReference type="EMBL" id="EAS49674.1"/>
    </source>
</evidence>
<dbReference type="PANTHER" id="PTHR21089">
    <property type="entry name" value="SHIKIMATE DEHYDROGENASE"/>
    <property type="match status" value="1"/>
</dbReference>
<dbReference type="Pfam" id="PF08501">
    <property type="entry name" value="Shikimate_dh_N"/>
    <property type="match status" value="1"/>
</dbReference>
<dbReference type="Proteomes" id="UP000000321">
    <property type="component" value="Unassembled WGS sequence"/>
</dbReference>
<organism evidence="6 7">
    <name type="scientific">Aurantimonas manganoxydans (strain ATCC BAA-1229 / DSM 21871 / SI85-9A1)</name>
    <dbReference type="NCBI Taxonomy" id="287752"/>
    <lineage>
        <taxon>Bacteria</taxon>
        <taxon>Pseudomonadati</taxon>
        <taxon>Pseudomonadota</taxon>
        <taxon>Alphaproteobacteria</taxon>
        <taxon>Hyphomicrobiales</taxon>
        <taxon>Aurantimonadaceae</taxon>
        <taxon>Aurantimonas</taxon>
    </lineage>
</organism>
<dbReference type="SUPFAM" id="SSF51735">
    <property type="entry name" value="NAD(P)-binding Rossmann-fold domains"/>
    <property type="match status" value="1"/>
</dbReference>
<sequence length="303" mass="32046">MKPARVSLSLPSPPSIGCGGEVAVSAVRLGLIGDNIVRSRSPALHVEAGRLCGLDVSYERLIPVDLSRDFDSVFTHCQESGYRGINITYPYKEAVVRRVRVHDAPTARIGACNTVLFDGDVPQGFNTDHTGFIAAFRSCFPGARPGVVAMAGAGGVGKAIAFALDRLGATQLRLFDTDRARASALKASIEAVPMAMQVVVAPDIAEAAAGADGLVNCTPLGMVGLPGSAVPADHMGRAQWAFDAVYTPIDTQFAMDARAKGIRVMSGYELFFHQAVDAFRLFTGRVVDQGALRAALRWQEAAA</sequence>
<dbReference type="InterPro" id="IPR013708">
    <property type="entry name" value="Shikimate_DH-bd_N"/>
</dbReference>
<keyword evidence="2" id="KW-0560">Oxidoreductase</keyword>
<comment type="pathway">
    <text evidence="1">Metabolic intermediate biosynthesis; chorismate biosynthesis; chorismate from D-erythrose 4-phosphate and phosphoenolpyruvate: step 4/7.</text>
</comment>
<name>Q1YHA5_AURMS</name>
<dbReference type="CDD" id="cd01065">
    <property type="entry name" value="NAD_bind_Shikimate_DH"/>
    <property type="match status" value="1"/>
</dbReference>
<gene>
    <name evidence="6" type="ORF">SI859A1_00332</name>
</gene>
<dbReference type="PANTHER" id="PTHR21089:SF1">
    <property type="entry name" value="BIFUNCTIONAL 3-DEHYDROQUINATE DEHYDRATASE_SHIKIMATE DEHYDROGENASE, CHLOROPLASTIC"/>
    <property type="match status" value="1"/>
</dbReference>
<dbReference type="EMBL" id="AAPJ01000004">
    <property type="protein sequence ID" value="EAS49674.1"/>
    <property type="molecule type" value="Genomic_DNA"/>
</dbReference>
<evidence type="ECO:0000256" key="2">
    <source>
        <dbReference type="ARBA" id="ARBA00023002"/>
    </source>
</evidence>
<keyword evidence="3" id="KW-0057">Aromatic amino acid biosynthesis</keyword>
<evidence type="ECO:0000256" key="3">
    <source>
        <dbReference type="ARBA" id="ARBA00023141"/>
    </source>
</evidence>
<dbReference type="GO" id="GO:0005829">
    <property type="term" value="C:cytosol"/>
    <property type="evidence" value="ECO:0007669"/>
    <property type="project" value="TreeGrafter"/>
</dbReference>
<keyword evidence="3" id="KW-0028">Amino-acid biosynthesis</keyword>
<dbReference type="Pfam" id="PF18317">
    <property type="entry name" value="SDH_C"/>
    <property type="match status" value="1"/>
</dbReference>
<reference evidence="6 7" key="1">
    <citation type="journal article" date="2008" name="Appl. Environ. Microbiol.">
        <title>Genomic insights into Mn(II) oxidation by the marine alphaproteobacterium Aurantimonas sp. strain SI85-9A1.</title>
        <authorList>
            <person name="Dick G.J."/>
            <person name="Podell S."/>
            <person name="Johnson H.A."/>
            <person name="Rivera-Espinoza Y."/>
            <person name="Bernier-Latmani R."/>
            <person name="McCarthy J.K."/>
            <person name="Torpey J.W."/>
            <person name="Clement B.G."/>
            <person name="Gaasterland T."/>
            <person name="Tebo B.M."/>
        </authorList>
    </citation>
    <scope>NUCLEOTIDE SEQUENCE [LARGE SCALE GENOMIC DNA]</scope>
    <source>
        <strain evidence="6 7">SI85-9A1</strain>
    </source>
</reference>
<accession>Q1YHA5</accession>
<dbReference type="GO" id="GO:0004764">
    <property type="term" value="F:shikimate 3-dehydrogenase (NADP+) activity"/>
    <property type="evidence" value="ECO:0007669"/>
    <property type="project" value="InterPro"/>
</dbReference>
<dbReference type="BioCyc" id="AURANTIMONAS:SI859A1_00332-MONOMER"/>
<evidence type="ECO:0000259" key="5">
    <source>
        <dbReference type="Pfam" id="PF18317"/>
    </source>
</evidence>
<dbReference type="Gene3D" id="3.40.50.10860">
    <property type="entry name" value="Leucine Dehydrogenase, chain A, domain 1"/>
    <property type="match status" value="1"/>
</dbReference>
<dbReference type="InterPro" id="IPR022893">
    <property type="entry name" value="Shikimate_DH_fam"/>
</dbReference>
<dbReference type="NCBIfam" id="NF009201">
    <property type="entry name" value="PRK12549.1"/>
    <property type="match status" value="1"/>
</dbReference>
<proteinExistence type="predicted"/>
<dbReference type="GO" id="GO:0019632">
    <property type="term" value="P:shikimate metabolic process"/>
    <property type="evidence" value="ECO:0007669"/>
    <property type="project" value="TreeGrafter"/>
</dbReference>
<dbReference type="SUPFAM" id="SSF53223">
    <property type="entry name" value="Aminoacid dehydrogenase-like, N-terminal domain"/>
    <property type="match status" value="1"/>
</dbReference>